<dbReference type="NCBIfam" id="TIGR04056">
    <property type="entry name" value="OMP_RagA_SusC"/>
    <property type="match status" value="1"/>
</dbReference>
<dbReference type="InterPro" id="IPR037066">
    <property type="entry name" value="Plug_dom_sf"/>
</dbReference>
<dbReference type="AlphaFoldDB" id="A0A0C1INQ0"/>
<evidence type="ECO:0000259" key="10">
    <source>
        <dbReference type="Pfam" id="PF00593"/>
    </source>
</evidence>
<dbReference type="EMBL" id="JSVC01000036">
    <property type="protein sequence ID" value="KIC92009.1"/>
    <property type="molecule type" value="Genomic_DNA"/>
</dbReference>
<evidence type="ECO:0000256" key="7">
    <source>
        <dbReference type="ARBA" id="ARBA00023237"/>
    </source>
</evidence>
<dbReference type="Gene3D" id="2.40.170.20">
    <property type="entry name" value="TonB-dependent receptor, beta-barrel domain"/>
    <property type="match status" value="1"/>
</dbReference>
<name>A0A0C1INQ0_9BACT</name>
<organism evidence="12 13">
    <name type="scientific">Flavihumibacter solisilvae</name>
    <dbReference type="NCBI Taxonomy" id="1349421"/>
    <lineage>
        <taxon>Bacteria</taxon>
        <taxon>Pseudomonadati</taxon>
        <taxon>Bacteroidota</taxon>
        <taxon>Chitinophagia</taxon>
        <taxon>Chitinophagales</taxon>
        <taxon>Chitinophagaceae</taxon>
        <taxon>Flavihumibacter</taxon>
    </lineage>
</organism>
<accession>A0A0C1INQ0</accession>
<evidence type="ECO:0000256" key="9">
    <source>
        <dbReference type="RuleBase" id="RU003357"/>
    </source>
</evidence>
<gene>
    <name evidence="12" type="ORF">OI18_22030</name>
</gene>
<feature type="domain" description="TonB-dependent receptor-like beta-barrel" evidence="10">
    <location>
        <begin position="266"/>
        <end position="829"/>
    </location>
</feature>
<keyword evidence="7 8" id="KW-0998">Cell outer membrane</keyword>
<comment type="caution">
    <text evidence="12">The sequence shown here is derived from an EMBL/GenBank/DDBJ whole genome shotgun (WGS) entry which is preliminary data.</text>
</comment>
<evidence type="ECO:0000256" key="6">
    <source>
        <dbReference type="ARBA" id="ARBA00023136"/>
    </source>
</evidence>
<evidence type="ECO:0008006" key="14">
    <source>
        <dbReference type="Google" id="ProtNLM"/>
    </source>
</evidence>
<evidence type="ECO:0000256" key="3">
    <source>
        <dbReference type="ARBA" id="ARBA00022452"/>
    </source>
</evidence>
<dbReference type="NCBIfam" id="TIGR04057">
    <property type="entry name" value="SusC_RagA_signa"/>
    <property type="match status" value="1"/>
</dbReference>
<keyword evidence="13" id="KW-1185">Reference proteome</keyword>
<keyword evidence="6 8" id="KW-0472">Membrane</keyword>
<evidence type="ECO:0000256" key="5">
    <source>
        <dbReference type="ARBA" id="ARBA00023077"/>
    </source>
</evidence>
<keyword evidence="4 8" id="KW-0812">Transmembrane</keyword>
<dbReference type="InterPro" id="IPR036942">
    <property type="entry name" value="Beta-barrel_TonB_sf"/>
</dbReference>
<dbReference type="InterPro" id="IPR012910">
    <property type="entry name" value="Plug_dom"/>
</dbReference>
<sequence>MAKQPVTNVLQALIGRAPGVQITQGNGLPGSPVTVRIRGQNSIAANNNPLYVVDGVPFVSQPMEVVPGPNGDGTSNGSPLNMLNPADIASIEVLKDADATAIYGSRAANGVILITTKKGQAGKTNLQVDVQGGFGSVSRFVPYAGWTAYAQARRDGLANSAITPTPGNSPDLLVWDSTKLTDWQDWYMGDNTTRTVATASLTGGNAQTQFLLSGTYHQEGVVLPGDNRYRRIATHLSVGHQSPDKRFQVSSSMYFTTNYNKLSGFTPGFLADVAAAVPNYPVYDTTGKYYWAPGFTNYVALLNAYVKTRTDQLNGSVNLRFTILPGMDLRLNAGFNQVNLRQNSANPSTAQNPGLNETPSANFGNRQSRLYLAEPQLAYKRRIGLGTLDVLVGGTIQHSESSSQRIILNNFANDALLENINFGTVVNKSGQLYEYRYMSAFGRLGFNFRDRYILNGSFRRDGSSRFGPGSQFGNFGSVGAAWIFSNENFIKATFPLLSFGKLRGSYGTTGNDGIPDYGYLATYYSYQPYGTTNTLLPAQLANPNFQWEVNRKLELALELGLMDNRVLFSAAWYRNRSDNQLVGYPLPAMTGFTSYQANLPALVENSGWELELTTSNIKRQSFEWNTSLNISLPRNELLSFPNLAATSYANQYVEAESLNIVQWFRFSGVDPATGLPAVEDVNKDGVLSQGTSHNGKNGDFVIAGQTNPRWFGGLNNSLQWKRMQLDFFLQYVSQQGYNMYYYYSQLGRSYNFPEEFMQYWRQPGQTSSSPKPFAQFNSAVSQYIQSDAIFGDASYLRLKNVSISYDCSSDWLKRAKIQSLTVYAQAQNLFTITGFNGFDPETANSTRLQIPPLRMFVGGIKCSF</sequence>
<dbReference type="InterPro" id="IPR039426">
    <property type="entry name" value="TonB-dep_rcpt-like"/>
</dbReference>
<comment type="similarity">
    <text evidence="8 9">Belongs to the TonB-dependent receptor family.</text>
</comment>
<dbReference type="GO" id="GO:0009279">
    <property type="term" value="C:cell outer membrane"/>
    <property type="evidence" value="ECO:0007669"/>
    <property type="project" value="UniProtKB-SubCell"/>
</dbReference>
<dbReference type="Pfam" id="PF00593">
    <property type="entry name" value="TonB_dep_Rec_b-barrel"/>
    <property type="match status" value="1"/>
</dbReference>
<dbReference type="Proteomes" id="UP000031408">
    <property type="component" value="Unassembled WGS sequence"/>
</dbReference>
<feature type="domain" description="TonB-dependent receptor plug" evidence="11">
    <location>
        <begin position="1"/>
        <end position="111"/>
    </location>
</feature>
<comment type="subcellular location">
    <subcellularLocation>
        <location evidence="1 8">Cell outer membrane</location>
        <topology evidence="1 8">Multi-pass membrane protein</topology>
    </subcellularLocation>
</comment>
<keyword evidence="5 9" id="KW-0798">TonB box</keyword>
<dbReference type="SUPFAM" id="SSF56935">
    <property type="entry name" value="Porins"/>
    <property type="match status" value="1"/>
</dbReference>
<dbReference type="InterPro" id="IPR023997">
    <property type="entry name" value="TonB-dep_OMP_SusC/RagA_CS"/>
</dbReference>
<dbReference type="STRING" id="1349421.OI18_22030"/>
<evidence type="ECO:0000256" key="8">
    <source>
        <dbReference type="PROSITE-ProRule" id="PRU01360"/>
    </source>
</evidence>
<reference evidence="12 13" key="1">
    <citation type="submission" date="2014-11" db="EMBL/GenBank/DDBJ databases">
        <title>Genome sequence of Flavihumibacter solisilvae 3-3.</title>
        <authorList>
            <person name="Zhou G."/>
            <person name="Li M."/>
            <person name="Wang G."/>
        </authorList>
    </citation>
    <scope>NUCLEOTIDE SEQUENCE [LARGE SCALE GENOMIC DNA]</scope>
    <source>
        <strain evidence="12 13">3-3</strain>
    </source>
</reference>
<dbReference type="InterPro" id="IPR000531">
    <property type="entry name" value="Beta-barrel_TonB"/>
</dbReference>
<keyword evidence="2 8" id="KW-0813">Transport</keyword>
<proteinExistence type="inferred from homology"/>
<evidence type="ECO:0000313" key="13">
    <source>
        <dbReference type="Proteomes" id="UP000031408"/>
    </source>
</evidence>
<evidence type="ECO:0000256" key="2">
    <source>
        <dbReference type="ARBA" id="ARBA00022448"/>
    </source>
</evidence>
<protein>
    <recommendedName>
        <fullName evidence="14">TonB-dependent receptor</fullName>
    </recommendedName>
</protein>
<evidence type="ECO:0000313" key="12">
    <source>
        <dbReference type="EMBL" id="KIC92009.1"/>
    </source>
</evidence>
<dbReference type="PROSITE" id="PS52016">
    <property type="entry name" value="TONB_DEPENDENT_REC_3"/>
    <property type="match status" value="1"/>
</dbReference>
<evidence type="ECO:0000259" key="11">
    <source>
        <dbReference type="Pfam" id="PF07715"/>
    </source>
</evidence>
<dbReference type="Pfam" id="PF07715">
    <property type="entry name" value="Plug"/>
    <property type="match status" value="1"/>
</dbReference>
<dbReference type="Gene3D" id="2.170.130.10">
    <property type="entry name" value="TonB-dependent receptor, plug domain"/>
    <property type="match status" value="1"/>
</dbReference>
<keyword evidence="3 8" id="KW-1134">Transmembrane beta strand</keyword>
<evidence type="ECO:0000256" key="4">
    <source>
        <dbReference type="ARBA" id="ARBA00022692"/>
    </source>
</evidence>
<dbReference type="InterPro" id="IPR023996">
    <property type="entry name" value="TonB-dep_OMP_SusC/RagA"/>
</dbReference>
<evidence type="ECO:0000256" key="1">
    <source>
        <dbReference type="ARBA" id="ARBA00004571"/>
    </source>
</evidence>